<keyword evidence="3 9" id="KW-0812">Transmembrane</keyword>
<evidence type="ECO:0000256" key="3">
    <source>
        <dbReference type="ARBA" id="ARBA00022692"/>
    </source>
</evidence>
<feature type="transmembrane region" description="Helical" evidence="11">
    <location>
        <begin position="135"/>
        <end position="156"/>
    </location>
</feature>
<keyword evidence="4 11" id="KW-1133">Transmembrane helix</keyword>
<evidence type="ECO:0000256" key="9">
    <source>
        <dbReference type="RuleBase" id="RU000688"/>
    </source>
</evidence>
<dbReference type="WBParaSite" id="jg1971">
    <property type="protein sequence ID" value="jg1971"/>
    <property type="gene ID" value="jg1971"/>
</dbReference>
<dbReference type="PRINTS" id="PR00237">
    <property type="entry name" value="GPCRRHODOPSN"/>
</dbReference>
<evidence type="ECO:0000256" key="4">
    <source>
        <dbReference type="ARBA" id="ARBA00022989"/>
    </source>
</evidence>
<evidence type="ECO:0000256" key="1">
    <source>
        <dbReference type="ARBA" id="ARBA00004651"/>
    </source>
</evidence>
<dbReference type="AlphaFoldDB" id="A0A915DIT9"/>
<feature type="transmembrane region" description="Helical" evidence="11">
    <location>
        <begin position="56"/>
        <end position="81"/>
    </location>
</feature>
<dbReference type="SUPFAM" id="SSF81321">
    <property type="entry name" value="Family A G protein-coupled receptor-like"/>
    <property type="match status" value="1"/>
</dbReference>
<keyword evidence="5 9" id="KW-0297">G-protein coupled receptor</keyword>
<dbReference type="GO" id="GO:0004937">
    <property type="term" value="F:alpha1-adrenergic receptor activity"/>
    <property type="evidence" value="ECO:0007669"/>
    <property type="project" value="TreeGrafter"/>
</dbReference>
<dbReference type="PANTHER" id="PTHR24248:SF72">
    <property type="entry name" value="G-PROTEIN COUPLED RECEPTORS FAMILY 1 PROFILE DOMAIN-CONTAINING PROTEIN"/>
    <property type="match status" value="1"/>
</dbReference>
<comment type="subcellular location">
    <subcellularLocation>
        <location evidence="1">Cell membrane</location>
        <topology evidence="1">Multi-pass membrane protein</topology>
    </subcellularLocation>
</comment>
<keyword evidence="7 9" id="KW-0675">Receptor</keyword>
<evidence type="ECO:0000256" key="8">
    <source>
        <dbReference type="ARBA" id="ARBA00023224"/>
    </source>
</evidence>
<dbReference type="Gene3D" id="1.20.1070.10">
    <property type="entry name" value="Rhodopsin 7-helix transmembrane proteins"/>
    <property type="match status" value="1"/>
</dbReference>
<evidence type="ECO:0000256" key="2">
    <source>
        <dbReference type="ARBA" id="ARBA00022475"/>
    </source>
</evidence>
<evidence type="ECO:0000313" key="14">
    <source>
        <dbReference type="WBParaSite" id="jg1971"/>
    </source>
</evidence>
<name>A0A915DIT9_9BILA</name>
<evidence type="ECO:0000256" key="7">
    <source>
        <dbReference type="ARBA" id="ARBA00023170"/>
    </source>
</evidence>
<dbReference type="GO" id="GO:0007200">
    <property type="term" value="P:phospholipase C-activating G protein-coupled receptor signaling pathway"/>
    <property type="evidence" value="ECO:0007669"/>
    <property type="project" value="TreeGrafter"/>
</dbReference>
<reference evidence="14" key="1">
    <citation type="submission" date="2022-11" db="UniProtKB">
        <authorList>
            <consortium name="WormBaseParasite"/>
        </authorList>
    </citation>
    <scope>IDENTIFICATION</scope>
</reference>
<comment type="similarity">
    <text evidence="9">Belongs to the G-protein coupled receptor 1 family.</text>
</comment>
<dbReference type="GO" id="GO:0043410">
    <property type="term" value="P:positive regulation of MAPK cascade"/>
    <property type="evidence" value="ECO:0007669"/>
    <property type="project" value="TreeGrafter"/>
</dbReference>
<evidence type="ECO:0000256" key="11">
    <source>
        <dbReference type="SAM" id="Phobius"/>
    </source>
</evidence>
<keyword evidence="13" id="KW-1185">Reference proteome</keyword>
<evidence type="ECO:0000256" key="5">
    <source>
        <dbReference type="ARBA" id="ARBA00023040"/>
    </source>
</evidence>
<dbReference type="GO" id="GO:0071880">
    <property type="term" value="P:adenylate cyclase-activating adrenergic receptor signaling pathway"/>
    <property type="evidence" value="ECO:0007669"/>
    <property type="project" value="TreeGrafter"/>
</dbReference>
<feature type="compositionally biased region" description="Low complexity" evidence="10">
    <location>
        <begin position="206"/>
        <end position="215"/>
    </location>
</feature>
<dbReference type="PROSITE" id="PS50262">
    <property type="entry name" value="G_PROTEIN_RECEP_F1_2"/>
    <property type="match status" value="1"/>
</dbReference>
<feature type="transmembrane region" description="Helical" evidence="11">
    <location>
        <begin position="20"/>
        <end position="44"/>
    </location>
</feature>
<dbReference type="Proteomes" id="UP000887574">
    <property type="component" value="Unplaced"/>
</dbReference>
<feature type="compositionally biased region" description="Low complexity" evidence="10">
    <location>
        <begin position="296"/>
        <end position="309"/>
    </location>
</feature>
<accession>A0A915DIT9</accession>
<dbReference type="GO" id="GO:0007204">
    <property type="term" value="P:positive regulation of cytosolic calcium ion concentration"/>
    <property type="evidence" value="ECO:0007669"/>
    <property type="project" value="TreeGrafter"/>
</dbReference>
<proteinExistence type="inferred from homology"/>
<keyword evidence="2" id="KW-1003">Cell membrane</keyword>
<evidence type="ECO:0000313" key="13">
    <source>
        <dbReference type="Proteomes" id="UP000887574"/>
    </source>
</evidence>
<dbReference type="GO" id="GO:0007267">
    <property type="term" value="P:cell-cell signaling"/>
    <property type="evidence" value="ECO:0007669"/>
    <property type="project" value="TreeGrafter"/>
</dbReference>
<protein>
    <submittedName>
        <fullName evidence="14">G-protein coupled receptors family 1 profile domain-containing protein</fullName>
    </submittedName>
</protein>
<feature type="region of interest" description="Disordered" evidence="10">
    <location>
        <begin position="289"/>
        <end position="309"/>
    </location>
</feature>
<sequence>MLEARAEPVDSLNNLPLPLVILLAIPATIIILLTIFGNLLVLCFKARVGRSNTTLLVWNLGLTDFLVGVIVLPLGAIHLLYRKWVFGRALCRIWVAADVTFCTCSVVTICTISVDRYLAVTRPLRYKSVITKCKVILVIIVIWTFSSAILLTTVRWDGWGDQDDVFDETALRVHIGRNNGMVEHQRRARMTRNVAGKTKMGRKNKNSNALNSSKSPIKRRSTTPAPYNSTRRNNPNNGLRSQFSEKRRRVPIDSMLEQRKLLNTEEEEYVQIIASQTARPFHSNYEYGGDYPVNNTTSTLSRSTETLSSSTNDLIRMPCRYSLKRHSSPATTILRRTSTISNFLLAKKRRPKVLRAAQARNWLLTSSKRRIEWNNNSIVATRANKSLEIELVQSRCQSEAIGEGSHKKGRRNQLLDGWTRQQSADNAELVRNVEDTRLGNRPVLGKKKEVTLRSALANGPAICRHMPKQMSLEVPHPKLTVNSTQCCSVRVYCTTNETDL</sequence>
<evidence type="ECO:0000256" key="10">
    <source>
        <dbReference type="SAM" id="MobiDB-lite"/>
    </source>
</evidence>
<feature type="domain" description="G-protein coupled receptors family 1 profile" evidence="12">
    <location>
        <begin position="27"/>
        <end position="146"/>
    </location>
</feature>
<keyword evidence="8 9" id="KW-0807">Transducer</keyword>
<keyword evidence="6 11" id="KW-0472">Membrane</keyword>
<evidence type="ECO:0000259" key="12">
    <source>
        <dbReference type="PROSITE" id="PS50262"/>
    </source>
</evidence>
<dbReference type="PANTHER" id="PTHR24248">
    <property type="entry name" value="ADRENERGIC RECEPTOR-RELATED G-PROTEIN COUPLED RECEPTOR"/>
    <property type="match status" value="1"/>
</dbReference>
<feature type="transmembrane region" description="Helical" evidence="11">
    <location>
        <begin position="93"/>
        <end position="114"/>
    </location>
</feature>
<dbReference type="GO" id="GO:0005886">
    <property type="term" value="C:plasma membrane"/>
    <property type="evidence" value="ECO:0007669"/>
    <property type="project" value="UniProtKB-SubCell"/>
</dbReference>
<feature type="region of interest" description="Disordered" evidence="10">
    <location>
        <begin position="186"/>
        <end position="251"/>
    </location>
</feature>
<dbReference type="Pfam" id="PF00001">
    <property type="entry name" value="7tm_1"/>
    <property type="match status" value="1"/>
</dbReference>
<dbReference type="InterPro" id="IPR017452">
    <property type="entry name" value="GPCR_Rhodpsn_7TM"/>
</dbReference>
<dbReference type="InterPro" id="IPR000276">
    <property type="entry name" value="GPCR_Rhodpsn"/>
</dbReference>
<dbReference type="PROSITE" id="PS00237">
    <property type="entry name" value="G_PROTEIN_RECEP_F1_1"/>
    <property type="match status" value="1"/>
</dbReference>
<organism evidence="13 14">
    <name type="scientific">Ditylenchus dipsaci</name>
    <dbReference type="NCBI Taxonomy" id="166011"/>
    <lineage>
        <taxon>Eukaryota</taxon>
        <taxon>Metazoa</taxon>
        <taxon>Ecdysozoa</taxon>
        <taxon>Nematoda</taxon>
        <taxon>Chromadorea</taxon>
        <taxon>Rhabditida</taxon>
        <taxon>Tylenchina</taxon>
        <taxon>Tylenchomorpha</taxon>
        <taxon>Sphaerularioidea</taxon>
        <taxon>Anguinidae</taxon>
        <taxon>Anguininae</taxon>
        <taxon>Ditylenchus</taxon>
    </lineage>
</organism>
<feature type="compositionally biased region" description="Polar residues" evidence="10">
    <location>
        <begin position="222"/>
        <end position="242"/>
    </location>
</feature>
<evidence type="ECO:0000256" key="6">
    <source>
        <dbReference type="ARBA" id="ARBA00023136"/>
    </source>
</evidence>